<reference evidence="2 3" key="1">
    <citation type="journal article" date="2018" name="Front. Microbiol.">
        <title>Jumbo Bacteriophages Are Represented Within an Increasing Diversity of Environmental Viruses Infecting the Emerging Phytopathogen, Dickeya solani.</title>
        <authorList>
            <person name="Day A.W."/>
            <person name="Ahn J."/>
            <person name="Salmond G.P.C."/>
        </authorList>
    </citation>
    <scope>NUCLEOTIDE SEQUENCE [LARGE SCALE GENOMIC DNA]</scope>
</reference>
<gene>
    <name evidence="2" type="ORF">JA13_257</name>
</gene>
<sequence length="72" mass="8493">MNPLHASQTAFYVLGSITLLAHLLSLVYRYMKIVEMRQKRRAKIAKQKTPLDKIRARLKQAKREAIYRPKKL</sequence>
<protein>
    <submittedName>
        <fullName evidence="2">Uncharacterized protein</fullName>
    </submittedName>
</protein>
<keyword evidence="1" id="KW-0812">Transmembrane</keyword>
<feature type="transmembrane region" description="Helical" evidence="1">
    <location>
        <begin position="12"/>
        <end position="31"/>
    </location>
</feature>
<proteinExistence type="predicted"/>
<keyword evidence="1" id="KW-1133">Transmembrane helix</keyword>
<dbReference type="EMBL" id="MH460460">
    <property type="protein sequence ID" value="AXG66660.1"/>
    <property type="molecule type" value="Genomic_DNA"/>
</dbReference>
<evidence type="ECO:0000256" key="1">
    <source>
        <dbReference type="SAM" id="Phobius"/>
    </source>
</evidence>
<evidence type="ECO:0000313" key="3">
    <source>
        <dbReference type="Proteomes" id="UP000263742"/>
    </source>
</evidence>
<evidence type="ECO:0000313" key="2">
    <source>
        <dbReference type="EMBL" id="AXG66660.1"/>
    </source>
</evidence>
<accession>A0A384ZWM7</accession>
<keyword evidence="1" id="KW-0472">Membrane</keyword>
<name>A0A384ZWM7_9CAUD</name>
<dbReference type="Proteomes" id="UP000263742">
    <property type="component" value="Segment"/>
</dbReference>
<organism evidence="2 3">
    <name type="scientific">Dickeya phage vB_DsoM_JA13</name>
    <dbReference type="NCBI Taxonomy" id="2283030"/>
    <lineage>
        <taxon>Viruses</taxon>
        <taxon>Duplodnaviria</taxon>
        <taxon>Heunggongvirae</taxon>
        <taxon>Uroviricota</taxon>
        <taxon>Caudoviricetes</taxon>
        <taxon>Salmondvirus</taxon>
        <taxon>Salmondvirus JA11</taxon>
    </lineage>
</organism>